<evidence type="ECO:0000313" key="8">
    <source>
        <dbReference type="EMBL" id="APE37560.1"/>
    </source>
</evidence>
<dbReference type="InterPro" id="IPR002716">
    <property type="entry name" value="PIN_dom"/>
</dbReference>
<evidence type="ECO:0000313" key="9">
    <source>
        <dbReference type="Proteomes" id="UP000183810"/>
    </source>
</evidence>
<dbReference type="HAMAP" id="MF_00265">
    <property type="entry name" value="VapC_Nob1"/>
    <property type="match status" value="1"/>
</dbReference>
<feature type="binding site" evidence="6">
    <location>
        <position position="8"/>
    </location>
    <ligand>
        <name>Mg(2+)</name>
        <dbReference type="ChEBI" id="CHEBI:18420"/>
    </ligand>
</feature>
<accession>A0A1J0VZP1</accession>
<dbReference type="GO" id="GO:0000287">
    <property type="term" value="F:magnesium ion binding"/>
    <property type="evidence" value="ECO:0007669"/>
    <property type="project" value="UniProtKB-UniRule"/>
</dbReference>
<dbReference type="Proteomes" id="UP000183810">
    <property type="component" value="Chromosome"/>
</dbReference>
<dbReference type="GO" id="GO:0004540">
    <property type="term" value="F:RNA nuclease activity"/>
    <property type="evidence" value="ECO:0007669"/>
    <property type="project" value="InterPro"/>
</dbReference>
<evidence type="ECO:0000256" key="6">
    <source>
        <dbReference type="HAMAP-Rule" id="MF_00265"/>
    </source>
</evidence>
<keyword evidence="9" id="KW-1185">Reference proteome</keyword>
<comment type="function">
    <text evidence="6">Toxic component of a toxin-antitoxin (TA) system. An RNase.</text>
</comment>
<name>A0A1J0VZP1_9NOCA</name>
<evidence type="ECO:0000256" key="1">
    <source>
        <dbReference type="ARBA" id="ARBA00022649"/>
    </source>
</evidence>
<keyword evidence="4 6" id="KW-0378">Hydrolase</keyword>
<dbReference type="Pfam" id="PF01850">
    <property type="entry name" value="PIN"/>
    <property type="match status" value="1"/>
</dbReference>
<gene>
    <name evidence="6" type="primary">vapC</name>
    <name evidence="8" type="ORF">BOX37_30595</name>
</gene>
<dbReference type="AlphaFoldDB" id="A0A1J0VZP1"/>
<organism evidence="8 9">
    <name type="scientific">Nocardia mangyaensis</name>
    <dbReference type="NCBI Taxonomy" id="2213200"/>
    <lineage>
        <taxon>Bacteria</taxon>
        <taxon>Bacillati</taxon>
        <taxon>Actinomycetota</taxon>
        <taxon>Actinomycetes</taxon>
        <taxon>Mycobacteriales</taxon>
        <taxon>Nocardiaceae</taxon>
        <taxon>Nocardia</taxon>
    </lineage>
</organism>
<dbReference type="Gene3D" id="3.40.50.1010">
    <property type="entry name" value="5'-nuclease"/>
    <property type="match status" value="1"/>
</dbReference>
<evidence type="ECO:0000256" key="2">
    <source>
        <dbReference type="ARBA" id="ARBA00022722"/>
    </source>
</evidence>
<feature type="domain" description="PIN" evidence="7">
    <location>
        <begin position="5"/>
        <end position="121"/>
    </location>
</feature>
<keyword evidence="5 6" id="KW-0460">Magnesium</keyword>
<dbReference type="EC" id="3.1.-.-" evidence="6"/>
<proteinExistence type="inferred from homology"/>
<dbReference type="CDD" id="cd09874">
    <property type="entry name" value="PIN_MT3492-like"/>
    <property type="match status" value="1"/>
</dbReference>
<keyword evidence="3 6" id="KW-0479">Metal-binding</keyword>
<sequence length="133" mass="14852">MVRAYYLDTSVAIRIMLGHSVDAARWFDETTADRESRILSSRLLRTEITRVLRREGLPVLDRSQIIDYIDVVPVDHAVLNEAEAITSHVKTLDAIHLASALRSGLEDLTVVTHDKTMATVAGHLGFAVYDPVR</sequence>
<evidence type="ECO:0000259" key="7">
    <source>
        <dbReference type="Pfam" id="PF01850"/>
    </source>
</evidence>
<comment type="cofactor">
    <cofactor evidence="6">
        <name>Mg(2+)</name>
        <dbReference type="ChEBI" id="CHEBI:18420"/>
    </cofactor>
</comment>
<dbReference type="GO" id="GO:0090729">
    <property type="term" value="F:toxin activity"/>
    <property type="evidence" value="ECO:0007669"/>
    <property type="project" value="UniProtKB-KW"/>
</dbReference>
<dbReference type="GO" id="GO:0016787">
    <property type="term" value="F:hydrolase activity"/>
    <property type="evidence" value="ECO:0007669"/>
    <property type="project" value="UniProtKB-KW"/>
</dbReference>
<keyword evidence="6" id="KW-0800">Toxin</keyword>
<dbReference type="OrthoDB" id="4750219at2"/>
<comment type="similarity">
    <text evidence="6">Belongs to the PINc/VapC protein family.</text>
</comment>
<evidence type="ECO:0000256" key="4">
    <source>
        <dbReference type="ARBA" id="ARBA00022801"/>
    </source>
</evidence>
<dbReference type="InterPro" id="IPR029060">
    <property type="entry name" value="PIN-like_dom_sf"/>
</dbReference>
<feature type="binding site" evidence="6">
    <location>
        <position position="93"/>
    </location>
    <ligand>
        <name>Mg(2+)</name>
        <dbReference type="ChEBI" id="CHEBI:18420"/>
    </ligand>
</feature>
<dbReference type="SUPFAM" id="SSF88723">
    <property type="entry name" value="PIN domain-like"/>
    <property type="match status" value="1"/>
</dbReference>
<dbReference type="EMBL" id="CP018082">
    <property type="protein sequence ID" value="APE37560.1"/>
    <property type="molecule type" value="Genomic_DNA"/>
</dbReference>
<evidence type="ECO:0000256" key="3">
    <source>
        <dbReference type="ARBA" id="ARBA00022723"/>
    </source>
</evidence>
<reference evidence="8" key="1">
    <citation type="submission" date="2016-11" db="EMBL/GenBank/DDBJ databases">
        <authorList>
            <person name="Jaros S."/>
            <person name="Januszkiewicz K."/>
            <person name="Wedrychowicz H."/>
        </authorList>
    </citation>
    <scope>NUCLEOTIDE SEQUENCE [LARGE SCALE GENOMIC DNA]</scope>
    <source>
        <strain evidence="8">Y48</strain>
    </source>
</reference>
<dbReference type="KEGG" id="nsl:BOX37_30595"/>
<evidence type="ECO:0000256" key="5">
    <source>
        <dbReference type="ARBA" id="ARBA00022842"/>
    </source>
</evidence>
<dbReference type="InterPro" id="IPR022907">
    <property type="entry name" value="VapC_family"/>
</dbReference>
<keyword evidence="2 6" id="KW-0540">Nuclease</keyword>
<protein>
    <recommendedName>
        <fullName evidence="6">Ribonuclease VapC</fullName>
        <shortName evidence="6">RNase VapC</shortName>
        <ecNumber evidence="6">3.1.-.-</ecNumber>
    </recommendedName>
    <alternativeName>
        <fullName evidence="6">Toxin VapC</fullName>
    </alternativeName>
</protein>
<keyword evidence="1 6" id="KW-1277">Toxin-antitoxin system</keyword>